<feature type="transmembrane region" description="Helical" evidence="8">
    <location>
        <begin position="237"/>
        <end position="258"/>
    </location>
</feature>
<feature type="transmembrane region" description="Helical" evidence="8">
    <location>
        <begin position="12"/>
        <end position="38"/>
    </location>
</feature>
<evidence type="ECO:0000256" key="3">
    <source>
        <dbReference type="ARBA" id="ARBA00022475"/>
    </source>
</evidence>
<evidence type="ECO:0000256" key="5">
    <source>
        <dbReference type="ARBA" id="ARBA00022692"/>
    </source>
</evidence>
<dbReference type="PANTHER" id="PTHR43357:SF4">
    <property type="entry name" value="INNER MEMBRANE ABC TRANSPORTER PERMEASE PROTEIN YDCV"/>
    <property type="match status" value="1"/>
</dbReference>
<keyword evidence="5 8" id="KW-0812">Transmembrane</keyword>
<keyword evidence="2 8" id="KW-0813">Transport</keyword>
<dbReference type="SUPFAM" id="SSF161098">
    <property type="entry name" value="MetI-like"/>
    <property type="match status" value="1"/>
</dbReference>
<keyword evidence="3" id="KW-1003">Cell membrane</keyword>
<evidence type="ECO:0000259" key="9">
    <source>
        <dbReference type="PROSITE" id="PS50928"/>
    </source>
</evidence>
<evidence type="ECO:0000256" key="2">
    <source>
        <dbReference type="ARBA" id="ARBA00022448"/>
    </source>
</evidence>
<evidence type="ECO:0000313" key="10">
    <source>
        <dbReference type="EMBL" id="MFD2263128.1"/>
    </source>
</evidence>
<protein>
    <submittedName>
        <fullName evidence="10">ABC transporter permease</fullName>
    </submittedName>
</protein>
<dbReference type="EMBL" id="JBHUIP010000009">
    <property type="protein sequence ID" value="MFD2263128.1"/>
    <property type="molecule type" value="Genomic_DNA"/>
</dbReference>
<name>A0ABW5DPS0_9PROT</name>
<dbReference type="PANTHER" id="PTHR43357">
    <property type="entry name" value="INNER MEMBRANE ABC TRANSPORTER PERMEASE PROTEIN YDCV"/>
    <property type="match status" value="1"/>
</dbReference>
<organism evidence="10 11">
    <name type="scientific">Lacibacterium aquatile</name>
    <dbReference type="NCBI Taxonomy" id="1168082"/>
    <lineage>
        <taxon>Bacteria</taxon>
        <taxon>Pseudomonadati</taxon>
        <taxon>Pseudomonadota</taxon>
        <taxon>Alphaproteobacteria</taxon>
        <taxon>Rhodospirillales</taxon>
        <taxon>Rhodospirillaceae</taxon>
    </lineage>
</organism>
<feature type="domain" description="ABC transmembrane type-1" evidence="9">
    <location>
        <begin position="70"/>
        <end position="258"/>
    </location>
</feature>
<sequence length="272" mass="29484">MADLLNNPGKLLTRALLLAVLGFLIIGPMSNILIWAFAEQWFFPAKLPTEWGFKFWERVFRPRAGAMEAMWNSISIALLTVVVSMALAVPAGYALARRSIPFRAVAMLLFLMPQAIPSVTVHQSIGQIFYMIGLNGTIPGVVLVHTLQGLVFAVWITSASFASVDKDLEAAARDLGASPGYVFRSVTLPLAIPGLIASAIFVFLGSIDEFTGTFFVGVPDIQTLPILLYTASMQGSYQIASITAIFLLIPSILFMVIVERFLKADVAAKIGT</sequence>
<keyword evidence="11" id="KW-1185">Reference proteome</keyword>
<feature type="transmembrane region" description="Helical" evidence="8">
    <location>
        <begin position="181"/>
        <end position="204"/>
    </location>
</feature>
<evidence type="ECO:0000256" key="1">
    <source>
        <dbReference type="ARBA" id="ARBA00004429"/>
    </source>
</evidence>
<feature type="transmembrane region" description="Helical" evidence="8">
    <location>
        <begin position="138"/>
        <end position="161"/>
    </location>
</feature>
<comment type="caution">
    <text evidence="10">The sequence shown here is derived from an EMBL/GenBank/DDBJ whole genome shotgun (WGS) entry which is preliminary data.</text>
</comment>
<keyword evidence="7 8" id="KW-0472">Membrane</keyword>
<evidence type="ECO:0000256" key="6">
    <source>
        <dbReference type="ARBA" id="ARBA00022989"/>
    </source>
</evidence>
<feature type="transmembrane region" description="Helical" evidence="8">
    <location>
        <begin position="74"/>
        <end position="96"/>
    </location>
</feature>
<evidence type="ECO:0000256" key="8">
    <source>
        <dbReference type="RuleBase" id="RU363032"/>
    </source>
</evidence>
<evidence type="ECO:0000256" key="7">
    <source>
        <dbReference type="ARBA" id="ARBA00023136"/>
    </source>
</evidence>
<dbReference type="InterPro" id="IPR000515">
    <property type="entry name" value="MetI-like"/>
</dbReference>
<comment type="subcellular location">
    <subcellularLocation>
        <location evidence="1">Cell inner membrane</location>
        <topology evidence="1">Multi-pass membrane protein</topology>
    </subcellularLocation>
    <subcellularLocation>
        <location evidence="8">Cell membrane</location>
        <topology evidence="8">Multi-pass membrane protein</topology>
    </subcellularLocation>
</comment>
<feature type="transmembrane region" description="Helical" evidence="8">
    <location>
        <begin position="108"/>
        <end position="132"/>
    </location>
</feature>
<reference evidence="11" key="1">
    <citation type="journal article" date="2019" name="Int. J. Syst. Evol. Microbiol.">
        <title>The Global Catalogue of Microorganisms (GCM) 10K type strain sequencing project: providing services to taxonomists for standard genome sequencing and annotation.</title>
        <authorList>
            <consortium name="The Broad Institute Genomics Platform"/>
            <consortium name="The Broad Institute Genome Sequencing Center for Infectious Disease"/>
            <person name="Wu L."/>
            <person name="Ma J."/>
        </authorList>
    </citation>
    <scope>NUCLEOTIDE SEQUENCE [LARGE SCALE GENOMIC DNA]</scope>
    <source>
        <strain evidence="11">CGMCC 1.19062</strain>
    </source>
</reference>
<proteinExistence type="inferred from homology"/>
<evidence type="ECO:0000313" key="11">
    <source>
        <dbReference type="Proteomes" id="UP001597295"/>
    </source>
</evidence>
<dbReference type="RefSeq" id="WP_379876100.1">
    <property type="nucleotide sequence ID" value="NZ_JBHUIP010000009.1"/>
</dbReference>
<gene>
    <name evidence="10" type="ORF">ACFSM5_09540</name>
</gene>
<keyword evidence="4" id="KW-0997">Cell inner membrane</keyword>
<dbReference type="Gene3D" id="1.10.3720.10">
    <property type="entry name" value="MetI-like"/>
    <property type="match status" value="1"/>
</dbReference>
<dbReference type="Proteomes" id="UP001597295">
    <property type="component" value="Unassembled WGS sequence"/>
</dbReference>
<dbReference type="InterPro" id="IPR035906">
    <property type="entry name" value="MetI-like_sf"/>
</dbReference>
<dbReference type="CDD" id="cd06261">
    <property type="entry name" value="TM_PBP2"/>
    <property type="match status" value="1"/>
</dbReference>
<evidence type="ECO:0000256" key="4">
    <source>
        <dbReference type="ARBA" id="ARBA00022519"/>
    </source>
</evidence>
<comment type="similarity">
    <text evidence="8">Belongs to the binding-protein-dependent transport system permease family.</text>
</comment>
<dbReference type="PROSITE" id="PS50928">
    <property type="entry name" value="ABC_TM1"/>
    <property type="match status" value="1"/>
</dbReference>
<keyword evidence="6 8" id="KW-1133">Transmembrane helix</keyword>
<accession>A0ABW5DPS0</accession>
<dbReference type="Pfam" id="PF00528">
    <property type="entry name" value="BPD_transp_1"/>
    <property type="match status" value="1"/>
</dbReference>